<name>A0A7J8YAY0_GOSAI</name>
<protein>
    <recommendedName>
        <fullName evidence="1">Aminotransferase-like plant mobile domain-containing protein</fullName>
    </recommendedName>
</protein>
<organism evidence="2 3">
    <name type="scientific">Gossypium aridum</name>
    <name type="common">American cotton</name>
    <name type="synonym">Erioxylum aridum</name>
    <dbReference type="NCBI Taxonomy" id="34290"/>
    <lineage>
        <taxon>Eukaryota</taxon>
        <taxon>Viridiplantae</taxon>
        <taxon>Streptophyta</taxon>
        <taxon>Embryophyta</taxon>
        <taxon>Tracheophyta</taxon>
        <taxon>Spermatophyta</taxon>
        <taxon>Magnoliopsida</taxon>
        <taxon>eudicotyledons</taxon>
        <taxon>Gunneridae</taxon>
        <taxon>Pentapetalae</taxon>
        <taxon>rosids</taxon>
        <taxon>malvids</taxon>
        <taxon>Malvales</taxon>
        <taxon>Malvaceae</taxon>
        <taxon>Malvoideae</taxon>
        <taxon>Gossypium</taxon>
    </lineage>
</organism>
<comment type="caution">
    <text evidence="2">The sequence shown here is derived from an EMBL/GenBank/DDBJ whole genome shotgun (WGS) entry which is preliminary data.</text>
</comment>
<dbReference type="InterPro" id="IPR044824">
    <property type="entry name" value="MAIN-like"/>
</dbReference>
<sequence length="166" mass="19866">MIRGYLMLDLSQNLMHLRWLLKLIDFRATSEFSWGSTVFATLYWEMYGPTPPNKAKIICCLSLLQSWARSRLPFLRSRVHYPYILPLITRWNHPASYVRIHTALEDIRLLLHQQLEAQFQWTPYEDLAIRAVILDEFFPNPNIWHVKVPLVNYDTVEMHQTDRLLR</sequence>
<evidence type="ECO:0000313" key="3">
    <source>
        <dbReference type="Proteomes" id="UP000593577"/>
    </source>
</evidence>
<dbReference type="PANTHER" id="PTHR46033">
    <property type="entry name" value="PROTEIN MAIN-LIKE 2"/>
    <property type="match status" value="1"/>
</dbReference>
<reference evidence="2 3" key="1">
    <citation type="journal article" date="2019" name="Genome Biol. Evol.">
        <title>Insights into the evolution of the New World diploid cottons (Gossypium, subgenus Houzingenia) based on genome sequencing.</title>
        <authorList>
            <person name="Grover C.E."/>
            <person name="Arick M.A. 2nd"/>
            <person name="Thrash A."/>
            <person name="Conover J.L."/>
            <person name="Sanders W.S."/>
            <person name="Peterson D.G."/>
            <person name="Frelichowski J.E."/>
            <person name="Scheffler J.A."/>
            <person name="Scheffler B.E."/>
            <person name="Wendel J.F."/>
        </authorList>
    </citation>
    <scope>NUCLEOTIDE SEQUENCE [LARGE SCALE GENOMIC DNA]</scope>
    <source>
        <strain evidence="2">185</strain>
        <tissue evidence="2">Leaf</tissue>
    </source>
</reference>
<dbReference type="InterPro" id="IPR019557">
    <property type="entry name" value="AminoTfrase-like_pln_mobile"/>
</dbReference>
<feature type="domain" description="Aminotransferase-like plant mobile" evidence="1">
    <location>
        <begin position="6"/>
        <end position="166"/>
    </location>
</feature>
<dbReference type="Proteomes" id="UP000593577">
    <property type="component" value="Unassembled WGS sequence"/>
</dbReference>
<evidence type="ECO:0000313" key="2">
    <source>
        <dbReference type="EMBL" id="MBA0696194.1"/>
    </source>
</evidence>
<dbReference type="GO" id="GO:0010073">
    <property type="term" value="P:meristem maintenance"/>
    <property type="evidence" value="ECO:0007669"/>
    <property type="project" value="InterPro"/>
</dbReference>
<dbReference type="EMBL" id="JABFAA010000011">
    <property type="protein sequence ID" value="MBA0696194.1"/>
    <property type="molecule type" value="Genomic_DNA"/>
</dbReference>
<evidence type="ECO:0000259" key="1">
    <source>
        <dbReference type="Pfam" id="PF10536"/>
    </source>
</evidence>
<accession>A0A7J8YAY0</accession>
<dbReference type="AlphaFoldDB" id="A0A7J8YAY0"/>
<keyword evidence="3" id="KW-1185">Reference proteome</keyword>
<proteinExistence type="predicted"/>
<gene>
    <name evidence="2" type="ORF">Goari_002770</name>
</gene>
<dbReference type="PANTHER" id="PTHR46033:SF8">
    <property type="entry name" value="PROTEIN MAINTENANCE OF MERISTEMS-LIKE"/>
    <property type="match status" value="1"/>
</dbReference>
<dbReference type="Pfam" id="PF10536">
    <property type="entry name" value="PMD"/>
    <property type="match status" value="1"/>
</dbReference>